<evidence type="ECO:0000256" key="1">
    <source>
        <dbReference type="SAM" id="MobiDB-lite"/>
    </source>
</evidence>
<protein>
    <recommendedName>
        <fullName evidence="4">DUF937 domain-containing protein</fullName>
    </recommendedName>
</protein>
<evidence type="ECO:0000313" key="2">
    <source>
        <dbReference type="EMBL" id="KUM27318.1"/>
    </source>
</evidence>
<comment type="caution">
    <text evidence="2">The sequence shown here is derived from an EMBL/GenBank/DDBJ whole genome shotgun (WGS) entry which is preliminary data.</text>
</comment>
<evidence type="ECO:0000313" key="3">
    <source>
        <dbReference type="Proteomes" id="UP000053176"/>
    </source>
</evidence>
<feature type="compositionally biased region" description="Gly residues" evidence="1">
    <location>
        <begin position="271"/>
        <end position="280"/>
    </location>
</feature>
<name>A0A117N3Z9_RHILI</name>
<dbReference type="InterPro" id="IPR009282">
    <property type="entry name" value="DUF937"/>
</dbReference>
<feature type="compositionally biased region" description="Low complexity" evidence="1">
    <location>
        <begin position="176"/>
        <end position="188"/>
    </location>
</feature>
<sequence length="349" mass="37299">MPSLFDIFAQAQNGSGMQALAQQFGLSQQQAQAAVQALLPAFSQGLQRNTADPYGMGAFMTAMASGQHAKYFEDTTRAFSPQGVDEGNGILGHLFGSKDLSRAVAAQAAQATGLSQQVLQQMLPAMASMMMGGLFKQTNNQLTGGQMQAASGFGGGGNPLGEIIEEMMRQAGGGVQAQQPRQAPQQAPNPYGDNPLGKVLQDMFGGGAQQPQSQPQEAPNPYGDNPLGKVLQDMFGGGAQQPQGRPQQTQQTQSPYGDSPLGKIFEEMLRQGGGGFGLPGGQPVPQQPQQRQSQQSEPPQPQTNPSGRPRNPFDDIFGKMFETGAQQRDEYQKGMETIFDQFKRGMDRR</sequence>
<gene>
    <name evidence="2" type="ORF">AU467_02780</name>
</gene>
<dbReference type="OrthoDB" id="5526542at2"/>
<reference evidence="2 3" key="1">
    <citation type="submission" date="2015-12" db="EMBL/GenBank/DDBJ databases">
        <title>Draft genome sequence of Mesorhizobium sp. UFLA 01-765, a multitolerant efficient symbiont and plant-growth promoting strain isolated from Zn-mining soil using Leucaena leucocephala as a trap plant.</title>
        <authorList>
            <person name="Rangel W.M."/>
            <person name="Thijs S."/>
            <person name="Longatti S.M."/>
            <person name="Moreira F.M."/>
            <person name="Weyens N."/>
            <person name="Vangronsveld J."/>
            <person name="Van Hamme J.D."/>
            <person name="Bottos E.M."/>
            <person name="Rineau F."/>
        </authorList>
    </citation>
    <scope>NUCLEOTIDE SEQUENCE [LARGE SCALE GENOMIC DNA]</scope>
    <source>
        <strain evidence="2 3">UFLA 01-765</strain>
    </source>
</reference>
<dbReference type="Pfam" id="PF06078">
    <property type="entry name" value="DUF937"/>
    <property type="match status" value="1"/>
</dbReference>
<dbReference type="Proteomes" id="UP000053176">
    <property type="component" value="Unassembled WGS sequence"/>
</dbReference>
<feature type="compositionally biased region" description="Low complexity" evidence="1">
    <location>
        <begin position="209"/>
        <end position="221"/>
    </location>
</feature>
<dbReference type="EMBL" id="LPWA01000098">
    <property type="protein sequence ID" value="KUM27318.1"/>
    <property type="molecule type" value="Genomic_DNA"/>
</dbReference>
<feature type="region of interest" description="Disordered" evidence="1">
    <location>
        <begin position="171"/>
        <end position="349"/>
    </location>
</feature>
<feature type="compositionally biased region" description="Low complexity" evidence="1">
    <location>
        <begin position="281"/>
        <end position="297"/>
    </location>
</feature>
<evidence type="ECO:0008006" key="4">
    <source>
        <dbReference type="Google" id="ProtNLM"/>
    </source>
</evidence>
<organism evidence="2 3">
    <name type="scientific">Rhizobium loti</name>
    <name type="common">Mesorhizobium loti</name>
    <dbReference type="NCBI Taxonomy" id="381"/>
    <lineage>
        <taxon>Bacteria</taxon>
        <taxon>Pseudomonadati</taxon>
        <taxon>Pseudomonadota</taxon>
        <taxon>Alphaproteobacteria</taxon>
        <taxon>Hyphomicrobiales</taxon>
        <taxon>Phyllobacteriaceae</taxon>
        <taxon>Mesorhizobium</taxon>
    </lineage>
</organism>
<feature type="compositionally biased region" description="Low complexity" evidence="1">
    <location>
        <begin position="240"/>
        <end position="253"/>
    </location>
</feature>
<proteinExistence type="predicted"/>
<dbReference type="AlphaFoldDB" id="A0A117N3Z9"/>
<accession>A0A117N3Z9</accession>